<evidence type="ECO:0000313" key="1">
    <source>
        <dbReference type="EMBL" id="OIN53168.1"/>
    </source>
</evidence>
<evidence type="ECO:0000313" key="2">
    <source>
        <dbReference type="Proteomes" id="UP000181661"/>
    </source>
</evidence>
<evidence type="ECO:0008006" key="3">
    <source>
        <dbReference type="Google" id="ProtNLM"/>
    </source>
</evidence>
<comment type="caution">
    <text evidence="1">The sequence shown here is derived from an EMBL/GenBank/DDBJ whole genome shotgun (WGS) entry which is preliminary data.</text>
</comment>
<dbReference type="AlphaFoldDB" id="A0A1S2V5A0"/>
<organism evidence="1 2">
    <name type="scientific">Pseudomonas costantinii</name>
    <dbReference type="NCBI Taxonomy" id="168469"/>
    <lineage>
        <taxon>Bacteria</taxon>
        <taxon>Pseudomonadati</taxon>
        <taxon>Pseudomonadota</taxon>
        <taxon>Gammaproteobacteria</taxon>
        <taxon>Pseudomonadales</taxon>
        <taxon>Pseudomonadaceae</taxon>
        <taxon>Pseudomonas</taxon>
    </lineage>
</organism>
<proteinExistence type="predicted"/>
<dbReference type="Proteomes" id="UP000181661">
    <property type="component" value="Unassembled WGS sequence"/>
</dbReference>
<reference evidence="1 2" key="1">
    <citation type="submission" date="2016-08" db="EMBL/GenBank/DDBJ databases">
        <title>Draft genome sequence of Pseudomonas costantinii LMG 22119, type strain isolated from cultivated mushroom (Agaricus bisporus) sporophores.</title>
        <authorList>
            <person name="Tambong J.T."/>
        </authorList>
    </citation>
    <scope>NUCLEOTIDE SEQUENCE [LARGE SCALE GENOMIC DNA]</scope>
    <source>
        <strain evidence="1 2">LMG 22119</strain>
    </source>
</reference>
<gene>
    <name evidence="1" type="ORF">BFL40_12110</name>
</gene>
<protein>
    <recommendedName>
        <fullName evidence="3">Restriction endonuclease type IV Mrr domain-containing protein</fullName>
    </recommendedName>
</protein>
<dbReference type="EMBL" id="MDDR01000022">
    <property type="protein sequence ID" value="OIN53168.1"/>
    <property type="molecule type" value="Genomic_DNA"/>
</dbReference>
<name>A0A1S2V5A0_9PSED</name>
<accession>A0A1S2V5A0</accession>
<sequence length="215" mass="24504">MGGEQFKQFCWWLLRKDHDLVGCQVLGKQGAKPQHGIDLFAFHRSQPDVLRVYECKCWKRFTPSALRHTVDRFLSGRWADTARVFTLVLSSSGVQGFGGEWIEARRKLADRGIEGVIWTAEHLSEKLQAAPDVISRFFGEMAAAGWGAGWMRRVAFHDALLQALEDPRPHVSRLAHDFIGQERGANEELITCHSTDRGWFIRRPVRGRISQVFCS</sequence>